<dbReference type="SMART" id="SM00456">
    <property type="entry name" value="WW"/>
    <property type="match status" value="1"/>
</dbReference>
<keyword evidence="8" id="KW-0970">Cilium biogenesis/degradation</keyword>
<feature type="compositionally biased region" description="Basic residues" evidence="18">
    <location>
        <begin position="111"/>
        <end position="125"/>
    </location>
</feature>
<dbReference type="PANTHER" id="PTHR18902:SF27">
    <property type="entry name" value="CENTROSOMAL PROTEIN OF 164 KDA"/>
    <property type="match status" value="1"/>
</dbReference>
<dbReference type="GeneID" id="117670174"/>
<keyword evidence="7" id="KW-0498">Mitosis</keyword>
<proteinExistence type="predicted"/>
<dbReference type="GO" id="GO:0097539">
    <property type="term" value="C:ciliary transition fiber"/>
    <property type="evidence" value="ECO:0007669"/>
    <property type="project" value="TreeGrafter"/>
</dbReference>
<evidence type="ECO:0000256" key="13">
    <source>
        <dbReference type="ARBA" id="ARBA00023306"/>
    </source>
</evidence>
<evidence type="ECO:0000256" key="1">
    <source>
        <dbReference type="ARBA" id="ARBA00004114"/>
    </source>
</evidence>
<dbReference type="InterPro" id="IPR001202">
    <property type="entry name" value="WW_dom"/>
</dbReference>
<organism evidence="20 21">
    <name type="scientific">Pantherophis guttatus</name>
    <name type="common">Corn snake</name>
    <name type="synonym">Elaphe guttata</name>
    <dbReference type="NCBI Taxonomy" id="94885"/>
    <lineage>
        <taxon>Eukaryota</taxon>
        <taxon>Metazoa</taxon>
        <taxon>Chordata</taxon>
        <taxon>Craniata</taxon>
        <taxon>Vertebrata</taxon>
        <taxon>Euteleostomi</taxon>
        <taxon>Lepidosauria</taxon>
        <taxon>Squamata</taxon>
        <taxon>Bifurcata</taxon>
        <taxon>Unidentata</taxon>
        <taxon>Episquamata</taxon>
        <taxon>Toxicofera</taxon>
        <taxon>Serpentes</taxon>
        <taxon>Colubroidea</taxon>
        <taxon>Colubridae</taxon>
        <taxon>Colubrinae</taxon>
        <taxon>Pantherophis</taxon>
    </lineage>
</organism>
<dbReference type="InterPro" id="IPR036020">
    <property type="entry name" value="WW_dom_sf"/>
</dbReference>
<evidence type="ECO:0000256" key="12">
    <source>
        <dbReference type="ARBA" id="ARBA00023242"/>
    </source>
</evidence>
<feature type="coiled-coil region" evidence="17">
    <location>
        <begin position="694"/>
        <end position="796"/>
    </location>
</feature>
<evidence type="ECO:0000256" key="9">
    <source>
        <dbReference type="ARBA" id="ARBA00023054"/>
    </source>
</evidence>
<dbReference type="CDD" id="cd00201">
    <property type="entry name" value="WW"/>
    <property type="match status" value="1"/>
</dbReference>
<keyword evidence="20" id="KW-1185">Reference proteome</keyword>
<feature type="coiled-coil region" evidence="17">
    <location>
        <begin position="1200"/>
        <end position="1241"/>
    </location>
</feature>
<evidence type="ECO:0000313" key="20">
    <source>
        <dbReference type="Proteomes" id="UP001652622"/>
    </source>
</evidence>
<feature type="compositionally biased region" description="Basic and acidic residues" evidence="18">
    <location>
        <begin position="1120"/>
        <end position="1133"/>
    </location>
</feature>
<feature type="compositionally biased region" description="Basic and acidic residues" evidence="18">
    <location>
        <begin position="1091"/>
        <end position="1111"/>
    </location>
</feature>
<feature type="region of interest" description="Disordered" evidence="18">
    <location>
        <begin position="421"/>
        <end position="456"/>
    </location>
</feature>
<evidence type="ECO:0000256" key="18">
    <source>
        <dbReference type="SAM" id="MobiDB-lite"/>
    </source>
</evidence>
<evidence type="ECO:0000256" key="8">
    <source>
        <dbReference type="ARBA" id="ARBA00022794"/>
    </source>
</evidence>
<feature type="domain" description="WW" evidence="19">
    <location>
        <begin position="56"/>
        <end position="89"/>
    </location>
</feature>
<dbReference type="InterPro" id="IPR051841">
    <property type="entry name" value="MT-Golgi_org_protein"/>
</dbReference>
<evidence type="ECO:0000256" key="4">
    <source>
        <dbReference type="ARBA" id="ARBA00022553"/>
    </source>
</evidence>
<dbReference type="RefSeq" id="XP_034281026.1">
    <property type="nucleotide sequence ID" value="XM_034425135.1"/>
</dbReference>
<evidence type="ECO:0000256" key="11">
    <source>
        <dbReference type="ARBA" id="ARBA00023212"/>
    </source>
</evidence>
<protein>
    <recommendedName>
        <fullName evidence="16">Centrosomal protein of 164 kDa</fullName>
    </recommendedName>
</protein>
<dbReference type="SUPFAM" id="SSF51045">
    <property type="entry name" value="WW domain"/>
    <property type="match status" value="1"/>
</dbReference>
<evidence type="ECO:0000256" key="7">
    <source>
        <dbReference type="ARBA" id="ARBA00022776"/>
    </source>
</evidence>
<dbReference type="Pfam" id="PF00397">
    <property type="entry name" value="WW"/>
    <property type="match status" value="1"/>
</dbReference>
<dbReference type="CTD" id="22897"/>
<evidence type="ECO:0000256" key="3">
    <source>
        <dbReference type="ARBA" id="ARBA00022490"/>
    </source>
</evidence>
<keyword evidence="11" id="KW-0206">Cytoskeleton</keyword>
<accession>A0A6P9CPI6</accession>
<dbReference type="OrthoDB" id="6344460at2759"/>
<keyword evidence="9 17" id="KW-0175">Coiled coil</keyword>
<evidence type="ECO:0000256" key="2">
    <source>
        <dbReference type="ARBA" id="ARBA00004123"/>
    </source>
</evidence>
<dbReference type="GO" id="GO:0005634">
    <property type="term" value="C:nucleus"/>
    <property type="evidence" value="ECO:0007669"/>
    <property type="project" value="UniProtKB-SubCell"/>
</dbReference>
<dbReference type="PROSITE" id="PS01159">
    <property type="entry name" value="WW_DOMAIN_1"/>
    <property type="match status" value="1"/>
</dbReference>
<comment type="function">
    <text evidence="14">Plays a role in microtubule organization and/or maintenance for the formation of primary cilia (PC), a microtubule-based structure that protrudes from the surface of epithelial cells. Plays a critical role in G2/M checkpoint and nuclear divisions. A key player in the DNA damage-activated ATR/ATM signaling cascade since it is required for the proper phosphorylation of H2AX, RPA, CHEK2 and CHEK1. Plays a critical role in chromosome segregation, acting as a mediator required for the maintenance of genomic stability through modulation of MDC1, RPA and CHEK1.</text>
</comment>
<dbReference type="GO" id="GO:0051301">
    <property type="term" value="P:cell division"/>
    <property type="evidence" value="ECO:0007669"/>
    <property type="project" value="UniProtKB-KW"/>
</dbReference>
<keyword evidence="10" id="KW-0234">DNA repair</keyword>
<keyword evidence="13" id="KW-0131">Cell cycle</keyword>
<dbReference type="Proteomes" id="UP001652622">
    <property type="component" value="Unplaced"/>
</dbReference>
<sequence>MAGPALRIGDQLILEEDYDDSYIPSEREIQEFARVVGIDPEHEPELMWLAREGIVAPLPAEWKPCQDTTGDIYYFNFANGQSTWDHPCDERYRQLVIQEREKILEHGGLKKKEKKKKRAEKKKDKKERDPPKHPVEMQSEPGILPSTSFYRVSSPILYSEHGSPVLEQQGSLVTQNDSFLKNPKGKISDTGDLSRLLSSPAPGKLQPLLPEKSNRTQQILADVEKILGRNASSSRSDINHQAQQDANTEIRCAATSGVLSDLEPEDVDSIHLIKPFFQTLKKPSQTLAAAMTVLALGGIKEKKLFLEGEKEVEDHEKGHAEGDGLVRKEDFLHSVEKEMQLSPSAAAFTLISSRTLEGQGDIRYFQNEILRPLERIKENRRGKKNPSEQCLATESSPWQIETLVPHSQLQGSVELGAKTGISESEVSSPTPGQLTGGAKHDSKIESDSGNSVSVASSLSDHLASQVLGEVDNLSWDLQSSCESEHPTKHLPSPQRPFLEAVNSQAQSSPDNQSASECYSEDQKFYQHVLHMVQKSRTESGVPKSLKGQKGCSKGPGSDQTVQPDLAGEGATETAAVEAATPEGKRLKPCEGQTCLLQDNQAGEQMVPNTILMEGACRVELPKDGDGMEENTNWLAQEKNEDKDSLEEEQNNGSAVAEESRQFETEINPIKPWNVHTGESLEEITKVEETNMYLLEEKQIHIQNLQEELQQREEEEIQMLHQQKESGLRLAQEAALNQLKEELESFQQQEREKLQKQKWLSLERIKKEAEMAEQAEQMALEQENQRALDELREKLCREKELALQELQVQLAADIQQQKTAAAEEHQKVILTLRMEIMEAQRREKAELQKELESVEQNIQQKRHHIAEYERELSDLLKEKRQEVEQEHARELEKMQKIHQETLARIQMQHEDKEKKQKAELLAGLQDELEHMELLHKTQQEALRKTHMENMKELHQKHQEQVGKMEKKAQDAELELELRAKDAQTKAAQLCAQEEAWKKKRQQVLEEEKQLEEERNEAALAAHSCLEESQKAQENLEDTLQQLHNALAELQDQKIKLESQVELLQIQSQQLERHTSELEETIRTKQELLKKLDKEWSEATSPREKEEALRMEDLQGDGPEPSSREMTSEIPKSNEENSLLLNQVRHYISSEGASLKTAKEFLVCQTRSMRKRRTALRAAKQHWYGGLQGTPAVQDSGHSQVLEGVRRNLEEEGRQLDEMKSAMRKGQELLKKKEERLSQLESSLLEEFSDEDTIKGVACKKMVTFDLSDSEDTSSLMSADRSLHKTADLKPDVQFSPFDKIQYLTESLQRITSDLNCVLRLLSTFSSQQTLFTSTQGQSLAPLARDGIPLTAYTSLARAYSATSFAPSAGLQSVWCNSGPGSAAVSRQSVDNMLMEKWRKYFPGKFPLPCGGLGAQDDKLDSLITGEQVCLFQHPHFQGSKAEKPNIQRMIDANKKWLESFKHDCKSSFLPSPSHSSSSGSGLVQLGLDENNQIKVYHF</sequence>
<feature type="compositionally biased region" description="Low complexity" evidence="18">
    <location>
        <begin position="447"/>
        <end position="456"/>
    </location>
</feature>
<feature type="region of interest" description="Disordered" evidence="18">
    <location>
        <begin position="535"/>
        <end position="572"/>
    </location>
</feature>
<evidence type="ECO:0000259" key="19">
    <source>
        <dbReference type="PROSITE" id="PS50020"/>
    </source>
</evidence>
<feature type="region of interest" description="Disordered" evidence="18">
    <location>
        <begin position="1091"/>
        <end position="1134"/>
    </location>
</feature>
<name>A0A6P9CPI6_PANGU</name>
<dbReference type="GO" id="GO:0005814">
    <property type="term" value="C:centriole"/>
    <property type="evidence" value="ECO:0007669"/>
    <property type="project" value="UniProtKB-SubCell"/>
</dbReference>
<evidence type="ECO:0000256" key="17">
    <source>
        <dbReference type="SAM" id="Coils"/>
    </source>
</evidence>
<keyword evidence="12" id="KW-0539">Nucleus</keyword>
<evidence type="ECO:0000256" key="14">
    <source>
        <dbReference type="ARBA" id="ARBA00056906"/>
    </source>
</evidence>
<keyword evidence="5" id="KW-0132">Cell division</keyword>
<dbReference type="PANTHER" id="PTHR18902">
    <property type="entry name" value="NUCLEAR MITOTIC APPARATUS PROTEIN 1-RELATED"/>
    <property type="match status" value="1"/>
</dbReference>
<dbReference type="FunFam" id="3.30.1470.10:FF:000001">
    <property type="entry name" value="Centrosomal protein of 164 kDa"/>
    <property type="match status" value="1"/>
</dbReference>
<keyword evidence="6" id="KW-0227">DNA damage</keyword>
<keyword evidence="4" id="KW-0597">Phosphoprotein</keyword>
<feature type="compositionally biased region" description="Basic and acidic residues" evidence="18">
    <location>
        <begin position="126"/>
        <end position="135"/>
    </location>
</feature>
<feature type="compositionally biased region" description="Polar residues" evidence="18">
    <location>
        <begin position="421"/>
        <end position="433"/>
    </location>
</feature>
<evidence type="ECO:0000256" key="15">
    <source>
        <dbReference type="ARBA" id="ARBA00061715"/>
    </source>
</evidence>
<dbReference type="Gene3D" id="3.30.1470.10">
    <property type="entry name" value="Photosystem I PsaD, reaction center subunit II"/>
    <property type="match status" value="1"/>
</dbReference>
<dbReference type="PROSITE" id="PS50020">
    <property type="entry name" value="WW_DOMAIN_2"/>
    <property type="match status" value="1"/>
</dbReference>
<evidence type="ECO:0000256" key="6">
    <source>
        <dbReference type="ARBA" id="ARBA00022763"/>
    </source>
</evidence>
<dbReference type="GO" id="GO:0005813">
    <property type="term" value="C:centrosome"/>
    <property type="evidence" value="ECO:0007669"/>
    <property type="project" value="TreeGrafter"/>
</dbReference>
<evidence type="ECO:0000256" key="10">
    <source>
        <dbReference type="ARBA" id="ARBA00023204"/>
    </source>
</evidence>
<feature type="region of interest" description="Disordered" evidence="18">
    <location>
        <begin position="106"/>
        <end position="143"/>
    </location>
</feature>
<dbReference type="GO" id="GO:0060271">
    <property type="term" value="P:cilium assembly"/>
    <property type="evidence" value="ECO:0007669"/>
    <property type="project" value="TreeGrafter"/>
</dbReference>
<evidence type="ECO:0000313" key="21">
    <source>
        <dbReference type="RefSeq" id="XP_034281026.1"/>
    </source>
</evidence>
<feature type="region of interest" description="Disordered" evidence="18">
    <location>
        <begin position="638"/>
        <end position="662"/>
    </location>
</feature>
<dbReference type="GO" id="GO:0006281">
    <property type="term" value="P:DNA repair"/>
    <property type="evidence" value="ECO:0007669"/>
    <property type="project" value="UniProtKB-KW"/>
</dbReference>
<reference evidence="21" key="1">
    <citation type="submission" date="2025-08" db="UniProtKB">
        <authorList>
            <consortium name="RefSeq"/>
        </authorList>
    </citation>
    <scope>IDENTIFICATION</scope>
    <source>
        <tissue evidence="21">Blood</tissue>
    </source>
</reference>
<comment type="subunit">
    <text evidence="15">Interacts (via N-terminus) with ATRIP. Interacts with ATM, ATR and MDC1. Interacts with XPA (via N-terminus) upon UV irradiation. Interacts with CEP83, CCDC92, TTBK2, DVL3, NPHP3 and weakly with NPHP4. Interacts with DZIP1.</text>
</comment>
<gene>
    <name evidence="21" type="primary">CEP164</name>
</gene>
<comment type="subcellular location">
    <subcellularLocation>
        <location evidence="1">Cytoplasm</location>
        <location evidence="1">Cytoskeleton</location>
        <location evidence="1">Microtubule organizing center</location>
        <location evidence="1">Centrosome</location>
        <location evidence="1">Centriole</location>
    </subcellularLocation>
    <subcellularLocation>
        <location evidence="2">Nucleus</location>
    </subcellularLocation>
</comment>
<evidence type="ECO:0000256" key="16">
    <source>
        <dbReference type="ARBA" id="ARBA00067900"/>
    </source>
</evidence>
<evidence type="ECO:0000256" key="5">
    <source>
        <dbReference type="ARBA" id="ARBA00022618"/>
    </source>
</evidence>
<keyword evidence="3" id="KW-0963">Cytoplasm</keyword>